<dbReference type="AlphaFoldDB" id="A0A645IXH9"/>
<evidence type="ECO:0000313" key="1">
    <source>
        <dbReference type="EMBL" id="MPN51903.1"/>
    </source>
</evidence>
<comment type="caution">
    <text evidence="1">The sequence shown here is derived from an EMBL/GenBank/DDBJ whole genome shotgun (WGS) entry which is preliminary data.</text>
</comment>
<proteinExistence type="predicted"/>
<dbReference type="Pfam" id="PF01986">
    <property type="entry name" value="DUF123"/>
    <property type="match status" value="1"/>
</dbReference>
<sequence length="86" mass="9809">MGSGKKKWHIDYLRAQSHPIAVWGFDQTILQECKLADTMECLSMENIPRFGSSDCHCPSHLYFCESEGIVEAILANFEHALIFYAK</sequence>
<protein>
    <submittedName>
        <fullName evidence="1">Uncharacterized protein</fullName>
    </submittedName>
</protein>
<reference evidence="1" key="1">
    <citation type="submission" date="2019-08" db="EMBL/GenBank/DDBJ databases">
        <authorList>
            <person name="Kucharzyk K."/>
            <person name="Murdoch R.W."/>
            <person name="Higgins S."/>
            <person name="Loffler F."/>
        </authorList>
    </citation>
    <scope>NUCLEOTIDE SEQUENCE</scope>
</reference>
<dbReference type="PANTHER" id="PTHR37460:SF1">
    <property type="entry name" value="ENDONUCLEASE III"/>
    <property type="match status" value="1"/>
</dbReference>
<name>A0A645IXH9_9ZZZZ</name>
<dbReference type="EMBL" id="VSSQ01117467">
    <property type="protein sequence ID" value="MPN51903.1"/>
    <property type="molecule type" value="Genomic_DNA"/>
</dbReference>
<dbReference type="PANTHER" id="PTHR37460">
    <property type="entry name" value="ENDONUCLEASE III"/>
    <property type="match status" value="1"/>
</dbReference>
<accession>A0A645IXH9</accession>
<organism evidence="1">
    <name type="scientific">bioreactor metagenome</name>
    <dbReference type="NCBI Taxonomy" id="1076179"/>
    <lineage>
        <taxon>unclassified sequences</taxon>
        <taxon>metagenomes</taxon>
        <taxon>ecological metagenomes</taxon>
    </lineage>
</organism>
<dbReference type="InterPro" id="IPR002837">
    <property type="entry name" value="DUF123"/>
</dbReference>
<gene>
    <name evidence="1" type="ORF">SDC9_199554</name>
</gene>